<dbReference type="PANTHER" id="PTHR30265">
    <property type="entry name" value="RHO-INTERACTING TRANSCRIPTION TERMINATION FACTOR NUSG"/>
    <property type="match status" value="1"/>
</dbReference>
<evidence type="ECO:0000256" key="2">
    <source>
        <dbReference type="ARBA" id="ARBA00022814"/>
    </source>
</evidence>
<sequence>MGPLYFMEKLWYVVHTYSGYENKVKANLEKRIESMNMEEKIFRILVPMEDEIEMKDGKKKISKRKIFPGYVLVEMFMTDDSWYVVRNTPGVTGFVGSGSKPIPLDEGEARQIIRQLGGEEIRTRVNFSMGENVRVISGPFENFIGAIDDINVEKAKIRVIISMFGRETPIELDFTQVEKIS</sequence>
<dbReference type="Pfam" id="PF00467">
    <property type="entry name" value="KOW"/>
    <property type="match status" value="1"/>
</dbReference>
<dbReference type="EMBL" id="QFGA01000001">
    <property type="protein sequence ID" value="TEB08298.1"/>
    <property type="molecule type" value="Genomic_DNA"/>
</dbReference>
<accession>A0A4Y7RH14</accession>
<dbReference type="InterPro" id="IPR036735">
    <property type="entry name" value="NGN_dom_sf"/>
</dbReference>
<dbReference type="AlphaFoldDB" id="A0A4Y7RH14"/>
<keyword evidence="3 5" id="KW-0805">Transcription regulation</keyword>
<keyword evidence="2 5" id="KW-0889">Transcription antitermination</keyword>
<protein>
    <recommendedName>
        <fullName evidence="5 6">Transcription termination/antitermination protein NusG</fullName>
    </recommendedName>
</protein>
<reference evidence="10 11" key="1">
    <citation type="journal article" date="2018" name="Environ. Microbiol.">
        <title>Novel energy conservation strategies and behaviour of Pelotomaculum schinkii driving syntrophic propionate catabolism.</title>
        <authorList>
            <person name="Hidalgo-Ahumada C.A.P."/>
            <person name="Nobu M.K."/>
            <person name="Narihiro T."/>
            <person name="Tamaki H."/>
            <person name="Liu W.T."/>
            <person name="Kamagata Y."/>
            <person name="Stams A.J.M."/>
            <person name="Imachi H."/>
            <person name="Sousa D.Z."/>
        </authorList>
    </citation>
    <scope>NUCLEOTIDE SEQUENCE [LARGE SCALE GENOMIC DNA]</scope>
    <source>
        <strain evidence="10 11">HH</strain>
    </source>
</reference>
<dbReference type="PRINTS" id="PR00338">
    <property type="entry name" value="NUSGTNSCPFCT"/>
</dbReference>
<dbReference type="InterPro" id="IPR047050">
    <property type="entry name" value="NGN"/>
</dbReference>
<evidence type="ECO:0000256" key="1">
    <source>
        <dbReference type="ARBA" id="ARBA00022472"/>
    </source>
</evidence>
<keyword evidence="4 5" id="KW-0804">Transcription</keyword>
<dbReference type="SMART" id="SM00739">
    <property type="entry name" value="KOW"/>
    <property type="match status" value="1"/>
</dbReference>
<dbReference type="Pfam" id="PF02357">
    <property type="entry name" value="NusG"/>
    <property type="match status" value="1"/>
</dbReference>
<dbReference type="CDD" id="cd06091">
    <property type="entry name" value="KOW_NusG"/>
    <property type="match status" value="1"/>
</dbReference>
<organism evidence="10 11">
    <name type="scientific">Pelotomaculum schinkii</name>
    <dbReference type="NCBI Taxonomy" id="78350"/>
    <lineage>
        <taxon>Bacteria</taxon>
        <taxon>Bacillati</taxon>
        <taxon>Bacillota</taxon>
        <taxon>Clostridia</taxon>
        <taxon>Eubacteriales</taxon>
        <taxon>Desulfotomaculaceae</taxon>
        <taxon>Pelotomaculum</taxon>
    </lineage>
</organism>
<dbReference type="InterPro" id="IPR006645">
    <property type="entry name" value="NGN-like_dom"/>
</dbReference>
<keyword evidence="11" id="KW-1185">Reference proteome</keyword>
<dbReference type="SUPFAM" id="SSF82679">
    <property type="entry name" value="N-utilization substance G protein NusG, N-terminal domain"/>
    <property type="match status" value="1"/>
</dbReference>
<dbReference type="GO" id="GO:0006354">
    <property type="term" value="P:DNA-templated transcription elongation"/>
    <property type="evidence" value="ECO:0007669"/>
    <property type="project" value="UniProtKB-UniRule"/>
</dbReference>
<evidence type="ECO:0000256" key="7">
    <source>
        <dbReference type="RuleBase" id="RU000538"/>
    </source>
</evidence>
<dbReference type="FunFam" id="2.30.30.30:FF:000002">
    <property type="entry name" value="Transcription termination/antitermination factor NusG"/>
    <property type="match status" value="1"/>
</dbReference>
<dbReference type="PROSITE" id="PS01014">
    <property type="entry name" value="NUSG"/>
    <property type="match status" value="1"/>
</dbReference>
<dbReference type="Gene3D" id="2.30.30.30">
    <property type="match status" value="1"/>
</dbReference>
<dbReference type="InterPro" id="IPR014722">
    <property type="entry name" value="Rib_uL2_dom2"/>
</dbReference>
<comment type="function">
    <text evidence="5 7">Participates in transcription elongation, termination and antitermination.</text>
</comment>
<dbReference type="PANTHER" id="PTHR30265:SF2">
    <property type="entry name" value="TRANSCRIPTION TERMINATION_ANTITERMINATION PROTEIN NUSG"/>
    <property type="match status" value="1"/>
</dbReference>
<evidence type="ECO:0000313" key="11">
    <source>
        <dbReference type="Proteomes" id="UP000298324"/>
    </source>
</evidence>
<dbReference type="GO" id="GO:0032784">
    <property type="term" value="P:regulation of DNA-templated transcription elongation"/>
    <property type="evidence" value="ECO:0007669"/>
    <property type="project" value="InterPro"/>
</dbReference>
<feature type="domain" description="KOW" evidence="9">
    <location>
        <begin position="126"/>
        <end position="153"/>
    </location>
</feature>
<evidence type="ECO:0000259" key="9">
    <source>
        <dbReference type="SMART" id="SM00739"/>
    </source>
</evidence>
<evidence type="ECO:0000256" key="4">
    <source>
        <dbReference type="ARBA" id="ARBA00023163"/>
    </source>
</evidence>
<dbReference type="HAMAP" id="MF_00948">
    <property type="entry name" value="NusG"/>
    <property type="match status" value="1"/>
</dbReference>
<dbReference type="InterPro" id="IPR001062">
    <property type="entry name" value="Transcrpt_antiterm_NusG"/>
</dbReference>
<dbReference type="InterPro" id="IPR008991">
    <property type="entry name" value="Translation_prot_SH3-like_sf"/>
</dbReference>
<evidence type="ECO:0000256" key="3">
    <source>
        <dbReference type="ARBA" id="ARBA00023015"/>
    </source>
</evidence>
<dbReference type="InterPro" id="IPR005824">
    <property type="entry name" value="KOW"/>
</dbReference>
<keyword evidence="1 5" id="KW-0806">Transcription termination</keyword>
<dbReference type="CDD" id="cd09891">
    <property type="entry name" value="NGN_Bact_1"/>
    <property type="match status" value="1"/>
</dbReference>
<dbReference type="GO" id="GO:0005829">
    <property type="term" value="C:cytosol"/>
    <property type="evidence" value="ECO:0007669"/>
    <property type="project" value="UniProtKB-ARBA"/>
</dbReference>
<dbReference type="InterPro" id="IPR015869">
    <property type="entry name" value="Transcrpt_antiterm_NusG_bac_CS"/>
</dbReference>
<dbReference type="Proteomes" id="UP000298324">
    <property type="component" value="Unassembled WGS sequence"/>
</dbReference>
<dbReference type="GO" id="GO:0031564">
    <property type="term" value="P:transcription antitermination"/>
    <property type="evidence" value="ECO:0007669"/>
    <property type="project" value="UniProtKB-UniRule"/>
</dbReference>
<evidence type="ECO:0000259" key="8">
    <source>
        <dbReference type="SMART" id="SM00738"/>
    </source>
</evidence>
<comment type="caution">
    <text evidence="10">The sequence shown here is derived from an EMBL/GenBank/DDBJ whole genome shotgun (WGS) entry which is preliminary data.</text>
</comment>
<dbReference type="SMART" id="SM00738">
    <property type="entry name" value="NGN"/>
    <property type="match status" value="1"/>
</dbReference>
<dbReference type="InterPro" id="IPR043425">
    <property type="entry name" value="NusG-like"/>
</dbReference>
<feature type="domain" description="NusG-like N-terminal" evidence="8">
    <location>
        <begin position="8"/>
        <end position="116"/>
    </location>
</feature>
<gene>
    <name evidence="5" type="primary">nusG</name>
    <name evidence="10" type="ORF">Psch_01853</name>
</gene>
<evidence type="ECO:0000313" key="10">
    <source>
        <dbReference type="EMBL" id="TEB08298.1"/>
    </source>
</evidence>
<dbReference type="SUPFAM" id="SSF50104">
    <property type="entry name" value="Translation proteins SH3-like domain"/>
    <property type="match status" value="1"/>
</dbReference>
<dbReference type="NCBIfam" id="TIGR00922">
    <property type="entry name" value="nusG"/>
    <property type="match status" value="1"/>
</dbReference>
<dbReference type="Gene3D" id="3.30.70.940">
    <property type="entry name" value="NusG, N-terminal domain"/>
    <property type="match status" value="1"/>
</dbReference>
<name>A0A4Y7RH14_9FIRM</name>
<proteinExistence type="inferred from homology"/>
<evidence type="ECO:0000256" key="6">
    <source>
        <dbReference type="NCBIfam" id="TIGR00922"/>
    </source>
</evidence>
<dbReference type="GO" id="GO:0006353">
    <property type="term" value="P:DNA-templated transcription termination"/>
    <property type="evidence" value="ECO:0007669"/>
    <property type="project" value="UniProtKB-UniRule"/>
</dbReference>
<comment type="similarity">
    <text evidence="5 7">Belongs to the NusG family.</text>
</comment>
<dbReference type="FunFam" id="3.30.70.940:FF:000002">
    <property type="entry name" value="Transcription termination/antitermination protein NusG"/>
    <property type="match status" value="1"/>
</dbReference>
<evidence type="ECO:0000256" key="5">
    <source>
        <dbReference type="HAMAP-Rule" id="MF_00948"/>
    </source>
</evidence>